<evidence type="ECO:0000313" key="2">
    <source>
        <dbReference type="Proteomes" id="UP000765509"/>
    </source>
</evidence>
<proteinExistence type="predicted"/>
<keyword evidence="2" id="KW-1185">Reference proteome</keyword>
<gene>
    <name evidence="1" type="ORF">O181_025386</name>
</gene>
<sequence length="127" mass="14868">MKALGIFETTITFPHINGKLRITVEFVLMENWPSTHFLLGNYYLIIYGIDSHNKKDRYFTIGDNKHQTFAFLPFKGKIKLNKVSQVNLELEKFKSEELNEAEISLYPTDNPESELYALSYDHKEAFE</sequence>
<dbReference type="Proteomes" id="UP000765509">
    <property type="component" value="Unassembled WGS sequence"/>
</dbReference>
<organism evidence="1 2">
    <name type="scientific">Austropuccinia psidii MF-1</name>
    <dbReference type="NCBI Taxonomy" id="1389203"/>
    <lineage>
        <taxon>Eukaryota</taxon>
        <taxon>Fungi</taxon>
        <taxon>Dikarya</taxon>
        <taxon>Basidiomycota</taxon>
        <taxon>Pucciniomycotina</taxon>
        <taxon>Pucciniomycetes</taxon>
        <taxon>Pucciniales</taxon>
        <taxon>Sphaerophragmiaceae</taxon>
        <taxon>Austropuccinia</taxon>
    </lineage>
</organism>
<comment type="caution">
    <text evidence="1">The sequence shown here is derived from an EMBL/GenBank/DDBJ whole genome shotgun (WGS) entry which is preliminary data.</text>
</comment>
<dbReference type="AlphaFoldDB" id="A0A9Q3CIF3"/>
<evidence type="ECO:0000313" key="1">
    <source>
        <dbReference type="EMBL" id="MBW0485671.1"/>
    </source>
</evidence>
<accession>A0A9Q3CIF3</accession>
<protein>
    <submittedName>
        <fullName evidence="1">Uncharacterized protein</fullName>
    </submittedName>
</protein>
<reference evidence="1" key="1">
    <citation type="submission" date="2021-03" db="EMBL/GenBank/DDBJ databases">
        <title>Draft genome sequence of rust myrtle Austropuccinia psidii MF-1, a brazilian biotype.</title>
        <authorList>
            <person name="Quecine M.C."/>
            <person name="Pachon D.M.R."/>
            <person name="Bonatelli M.L."/>
            <person name="Correr F.H."/>
            <person name="Franceschini L.M."/>
            <person name="Leite T.F."/>
            <person name="Margarido G.R.A."/>
            <person name="Almeida C.A."/>
            <person name="Ferrarezi J.A."/>
            <person name="Labate C.A."/>
        </authorList>
    </citation>
    <scope>NUCLEOTIDE SEQUENCE</scope>
    <source>
        <strain evidence="1">MF-1</strain>
    </source>
</reference>
<dbReference type="EMBL" id="AVOT02008272">
    <property type="protein sequence ID" value="MBW0485671.1"/>
    <property type="molecule type" value="Genomic_DNA"/>
</dbReference>
<name>A0A9Q3CIF3_9BASI</name>